<dbReference type="EMBL" id="DVLP01000458">
    <property type="protein sequence ID" value="HIT77088.1"/>
    <property type="molecule type" value="Genomic_DNA"/>
</dbReference>
<accession>A0A9D1KQ52</accession>
<reference evidence="1" key="1">
    <citation type="submission" date="2020-10" db="EMBL/GenBank/DDBJ databases">
        <authorList>
            <person name="Gilroy R."/>
        </authorList>
    </citation>
    <scope>NUCLEOTIDE SEQUENCE</scope>
    <source>
        <strain evidence="1">ChiGjej1B1-24693</strain>
    </source>
</reference>
<protein>
    <submittedName>
        <fullName evidence="1">Uncharacterized protein</fullName>
    </submittedName>
</protein>
<dbReference type="AlphaFoldDB" id="A0A9D1KQ52"/>
<evidence type="ECO:0000313" key="1">
    <source>
        <dbReference type="EMBL" id="HIT77088.1"/>
    </source>
</evidence>
<dbReference type="Proteomes" id="UP000886842">
    <property type="component" value="Unassembled WGS sequence"/>
</dbReference>
<reference evidence="1" key="2">
    <citation type="journal article" date="2021" name="PeerJ">
        <title>Extensive microbial diversity within the chicken gut microbiome revealed by metagenomics and culture.</title>
        <authorList>
            <person name="Gilroy R."/>
            <person name="Ravi A."/>
            <person name="Getino M."/>
            <person name="Pursley I."/>
            <person name="Horton D.L."/>
            <person name="Alikhan N.F."/>
            <person name="Baker D."/>
            <person name="Gharbi K."/>
            <person name="Hall N."/>
            <person name="Watson M."/>
            <person name="Adriaenssens E.M."/>
            <person name="Foster-Nyarko E."/>
            <person name="Jarju S."/>
            <person name="Secka A."/>
            <person name="Antonio M."/>
            <person name="Oren A."/>
            <person name="Chaudhuri R.R."/>
            <person name="La Ragione R."/>
            <person name="Hildebrand F."/>
            <person name="Pallen M.J."/>
        </authorList>
    </citation>
    <scope>NUCLEOTIDE SEQUENCE</scope>
    <source>
        <strain evidence="1">ChiGjej1B1-24693</strain>
    </source>
</reference>
<sequence length="91" mass="9608">MSAARDDFVVRHLASGVIAELTRPATAAVVAELPGRPGQSIDAGTVRQRTGLGPREFWTTVARLVDIRVVHHDSGADDHDGGRLSLARGAV</sequence>
<comment type="caution">
    <text evidence="1">The sequence shown here is derived from an EMBL/GenBank/DDBJ whole genome shotgun (WGS) entry which is preliminary data.</text>
</comment>
<name>A0A9D1KQ52_9ACTN</name>
<evidence type="ECO:0000313" key="2">
    <source>
        <dbReference type="Proteomes" id="UP000886842"/>
    </source>
</evidence>
<gene>
    <name evidence="1" type="ORF">IAA98_16030</name>
</gene>
<organism evidence="1 2">
    <name type="scientific">Candidatus Avipropionibacterium avicola</name>
    <dbReference type="NCBI Taxonomy" id="2840701"/>
    <lineage>
        <taxon>Bacteria</taxon>
        <taxon>Bacillati</taxon>
        <taxon>Actinomycetota</taxon>
        <taxon>Actinomycetes</taxon>
        <taxon>Propionibacteriales</taxon>
        <taxon>Propionibacteriaceae</taxon>
        <taxon>Propionibacteriaceae incertae sedis</taxon>
        <taxon>Candidatus Avipropionibacterium</taxon>
    </lineage>
</organism>
<proteinExistence type="predicted"/>